<dbReference type="PRINTS" id="PR00205">
    <property type="entry name" value="CADHERIN"/>
</dbReference>
<dbReference type="AlphaFoldDB" id="A0A820VFQ5"/>
<comment type="caution">
    <text evidence="7">The sequence shown here is derived from an EMBL/GenBank/DDBJ whole genome shotgun (WGS) entry which is preliminary data.</text>
</comment>
<dbReference type="GO" id="GO:0016342">
    <property type="term" value="C:catenin complex"/>
    <property type="evidence" value="ECO:0007669"/>
    <property type="project" value="TreeGrafter"/>
</dbReference>
<dbReference type="CDD" id="cd11304">
    <property type="entry name" value="Cadherin_repeat"/>
    <property type="match status" value="1"/>
</dbReference>
<evidence type="ECO:0000256" key="1">
    <source>
        <dbReference type="ARBA" id="ARBA00004370"/>
    </source>
</evidence>
<feature type="domain" description="Cadherin" evidence="6">
    <location>
        <begin position="52"/>
        <end position="165"/>
    </location>
</feature>
<dbReference type="EMBL" id="CAJOBG010053074">
    <property type="protein sequence ID" value="CAF4499392.1"/>
    <property type="molecule type" value="Genomic_DNA"/>
</dbReference>
<dbReference type="Gene3D" id="2.60.40.60">
    <property type="entry name" value="Cadherins"/>
    <property type="match status" value="1"/>
</dbReference>
<gene>
    <name evidence="7" type="ORF">OVN521_LOCUS40657</name>
</gene>
<name>A0A820VFQ5_9BILA</name>
<evidence type="ECO:0000256" key="5">
    <source>
        <dbReference type="PROSITE-ProRule" id="PRU00043"/>
    </source>
</evidence>
<organism evidence="7 8">
    <name type="scientific">Rotaria magnacalcarata</name>
    <dbReference type="NCBI Taxonomy" id="392030"/>
    <lineage>
        <taxon>Eukaryota</taxon>
        <taxon>Metazoa</taxon>
        <taxon>Spiralia</taxon>
        <taxon>Gnathifera</taxon>
        <taxon>Rotifera</taxon>
        <taxon>Eurotatoria</taxon>
        <taxon>Bdelloidea</taxon>
        <taxon>Philodinida</taxon>
        <taxon>Philodinidae</taxon>
        <taxon>Rotaria</taxon>
    </lineage>
</organism>
<dbReference type="GO" id="GO:0007156">
    <property type="term" value="P:homophilic cell adhesion via plasma membrane adhesion molecules"/>
    <property type="evidence" value="ECO:0007669"/>
    <property type="project" value="InterPro"/>
</dbReference>
<dbReference type="Proteomes" id="UP000663866">
    <property type="component" value="Unassembled WGS sequence"/>
</dbReference>
<dbReference type="InterPro" id="IPR015919">
    <property type="entry name" value="Cadherin-like_sf"/>
</dbReference>
<evidence type="ECO:0000313" key="7">
    <source>
        <dbReference type="EMBL" id="CAF4499392.1"/>
    </source>
</evidence>
<proteinExistence type="predicted"/>
<reference evidence="7" key="1">
    <citation type="submission" date="2021-02" db="EMBL/GenBank/DDBJ databases">
        <authorList>
            <person name="Nowell W R."/>
        </authorList>
    </citation>
    <scope>NUCLEOTIDE SEQUENCE</scope>
</reference>
<dbReference type="GO" id="GO:0005509">
    <property type="term" value="F:calcium ion binding"/>
    <property type="evidence" value="ECO:0007669"/>
    <property type="project" value="UniProtKB-UniRule"/>
</dbReference>
<keyword evidence="2" id="KW-0677">Repeat</keyword>
<dbReference type="SUPFAM" id="SSF49313">
    <property type="entry name" value="Cadherin-like"/>
    <property type="match status" value="1"/>
</dbReference>
<comment type="subcellular location">
    <subcellularLocation>
        <location evidence="1">Membrane</location>
    </subcellularLocation>
</comment>
<evidence type="ECO:0000313" key="8">
    <source>
        <dbReference type="Proteomes" id="UP000663866"/>
    </source>
</evidence>
<evidence type="ECO:0000256" key="3">
    <source>
        <dbReference type="ARBA" id="ARBA00022837"/>
    </source>
</evidence>
<dbReference type="InterPro" id="IPR002126">
    <property type="entry name" value="Cadherin-like_dom"/>
</dbReference>
<dbReference type="GO" id="GO:0008013">
    <property type="term" value="F:beta-catenin binding"/>
    <property type="evidence" value="ECO:0007669"/>
    <property type="project" value="TreeGrafter"/>
</dbReference>
<dbReference type="PROSITE" id="PS50268">
    <property type="entry name" value="CADHERIN_2"/>
    <property type="match status" value="1"/>
</dbReference>
<dbReference type="GO" id="GO:0045296">
    <property type="term" value="F:cadherin binding"/>
    <property type="evidence" value="ECO:0007669"/>
    <property type="project" value="TreeGrafter"/>
</dbReference>
<evidence type="ECO:0000256" key="4">
    <source>
        <dbReference type="ARBA" id="ARBA00023136"/>
    </source>
</evidence>
<dbReference type="GO" id="GO:0016477">
    <property type="term" value="P:cell migration"/>
    <property type="evidence" value="ECO:0007669"/>
    <property type="project" value="TreeGrafter"/>
</dbReference>
<evidence type="ECO:0000256" key="2">
    <source>
        <dbReference type="ARBA" id="ARBA00022737"/>
    </source>
</evidence>
<evidence type="ECO:0000259" key="6">
    <source>
        <dbReference type="PROSITE" id="PS50268"/>
    </source>
</evidence>
<keyword evidence="4" id="KW-0472">Membrane</keyword>
<protein>
    <recommendedName>
        <fullName evidence="6">Cadherin domain-containing protein</fullName>
    </recommendedName>
</protein>
<dbReference type="InterPro" id="IPR039808">
    <property type="entry name" value="Cadherin"/>
</dbReference>
<accession>A0A820VFQ5</accession>
<sequence>FGKETSRTWYRLFITAYNDVPAWNSVIQNSQDFQFDIQVISINDKQPIFNNGSTAINVFIDETTVIGTNILNLTITDLDIDTNLNLGIFNGNIRNTFIFTLFADNSANSTRTQYEAIGQLKLVAPLDFELIQDYRLILFAFDTKNIATINVTVNLYPQNTKAPYFDLMPGYTSYQYEVVDETSYPKLDGHFSFCLILQW</sequence>
<feature type="non-terminal residue" evidence="7">
    <location>
        <position position="1"/>
    </location>
</feature>
<dbReference type="PANTHER" id="PTHR24027:SF442">
    <property type="entry name" value="PROTOCADHERIN-15 ISOFORM X1"/>
    <property type="match status" value="1"/>
</dbReference>
<keyword evidence="3 5" id="KW-0106">Calcium</keyword>
<keyword evidence="8" id="KW-1185">Reference proteome</keyword>
<dbReference type="PANTHER" id="PTHR24027">
    <property type="entry name" value="CADHERIN-23"/>
    <property type="match status" value="1"/>
</dbReference>